<organism evidence="4 5">
    <name type="scientific">Oculimacula yallundae</name>
    <dbReference type="NCBI Taxonomy" id="86028"/>
    <lineage>
        <taxon>Eukaryota</taxon>
        <taxon>Fungi</taxon>
        <taxon>Dikarya</taxon>
        <taxon>Ascomycota</taxon>
        <taxon>Pezizomycotina</taxon>
        <taxon>Leotiomycetes</taxon>
        <taxon>Helotiales</taxon>
        <taxon>Ploettnerulaceae</taxon>
        <taxon>Oculimacula</taxon>
    </lineage>
</organism>
<dbReference type="EMBL" id="JAZHXI010000016">
    <property type="protein sequence ID" value="KAL2062842.1"/>
    <property type="molecule type" value="Genomic_DNA"/>
</dbReference>
<evidence type="ECO:0000259" key="3">
    <source>
        <dbReference type="PROSITE" id="PS51733"/>
    </source>
</evidence>
<dbReference type="InterPro" id="IPR029062">
    <property type="entry name" value="Class_I_gatase-like"/>
</dbReference>
<evidence type="ECO:0000256" key="1">
    <source>
        <dbReference type="ARBA" id="ARBA00009934"/>
    </source>
</evidence>
<dbReference type="InterPro" id="IPR004143">
    <property type="entry name" value="BPL_LPL_catalytic"/>
</dbReference>
<dbReference type="PROSITE" id="PS51733">
    <property type="entry name" value="BPL_LPL_CATALYTIC"/>
    <property type="match status" value="1"/>
</dbReference>
<dbReference type="PANTHER" id="PTHR12835">
    <property type="entry name" value="BIOTIN PROTEIN LIGASE"/>
    <property type="match status" value="1"/>
</dbReference>
<dbReference type="Gene3D" id="3.30.930.10">
    <property type="entry name" value="Bira Bifunctional Protein, Domain 2"/>
    <property type="match status" value="1"/>
</dbReference>
<dbReference type="Pfam" id="PF09825">
    <property type="entry name" value="BPL_N"/>
    <property type="match status" value="1"/>
</dbReference>
<proteinExistence type="inferred from homology"/>
<protein>
    <recommendedName>
        <fullName evidence="3">BPL/LPL catalytic domain-containing protein</fullName>
    </recommendedName>
</protein>
<dbReference type="Gene3D" id="3.40.50.880">
    <property type="match status" value="1"/>
</dbReference>
<dbReference type="CDD" id="cd16442">
    <property type="entry name" value="BPL"/>
    <property type="match status" value="1"/>
</dbReference>
<evidence type="ECO:0000256" key="2">
    <source>
        <dbReference type="ARBA" id="ARBA00022598"/>
    </source>
</evidence>
<evidence type="ECO:0000313" key="5">
    <source>
        <dbReference type="Proteomes" id="UP001595075"/>
    </source>
</evidence>
<evidence type="ECO:0000313" key="4">
    <source>
        <dbReference type="EMBL" id="KAL2062842.1"/>
    </source>
</evidence>
<feature type="domain" description="BPL/LPL catalytic" evidence="3">
    <location>
        <begin position="403"/>
        <end position="598"/>
    </location>
</feature>
<name>A0ABR4BYZ1_9HELO</name>
<comment type="similarity">
    <text evidence="1">Belongs to the biotin--protein ligase family.</text>
</comment>
<accession>A0ABR4BYZ1</accession>
<dbReference type="InterPro" id="IPR045864">
    <property type="entry name" value="aa-tRNA-synth_II/BPL/LPL"/>
</dbReference>
<dbReference type="InterPro" id="IPR019197">
    <property type="entry name" value="Biotin-prot_ligase_N"/>
</dbReference>
<comment type="caution">
    <text evidence="4">The sequence shown here is derived from an EMBL/GenBank/DDBJ whole genome shotgun (WGS) entry which is preliminary data.</text>
</comment>
<sequence length="679" mass="75151">MATRKMNVLVYSGNGSTIESVRHCLYTLRRLLSPNYAVIPVTDNVILKEPWTASCALLVFPGGADMGYCRSLNGEGNRRIEQFVRRGGSYLGFCAGAYYGSSKCEFEVGNRPLEVIGNRELAFFPGTCRGCAFKGFVYHSEAGAKAVEVKVEKEAFKAGVIPQSFRSYYNGGGIFVDAKSFADKGVEVLASYTGDLDVDGGSAAVVYCKVGSGGAILTGPHPEFAAVNLDPKSNIPDYPKLVNDLAEDDESRVNFLKACLAKFELIVSQEASSVPSLSRLHLSSMHHYLVPELLASWEDIITREDDEEYIKGEHDTFHLEKQESRWSVNRLVKALPLPGVLTEQEPQADQVDGASDDRIVDYNAITKRLIPHETDWPGTKETPYFNHHAFYANLKKYQEERGGEAEDYGKYLVYGEVVTSTNTLLEKNPKLLSTLPPGFTITATTQVAGRGRGSNVWVSPAGCLIFSTTMKHPMELSNTAPVVFIQYLAAIAIAEGIQSYDRGYQDVPVKLKWPNDIYALDPTKPGKKEYVKVGGILVNSSYSSGNYDLVVGIGLNTTNTAPTTSLNALLGPSLTPFTLEKLLARILTKFETIYKGFCRTGFDKKLEETYYKHWLHTDQIVILEAEGGVRARVKGITRDWGLLRAEELGWEDRPTGKIWELQSDSNSFDFFKGLLKRKT</sequence>
<dbReference type="SUPFAM" id="SSF52317">
    <property type="entry name" value="Class I glutamine amidotransferase-like"/>
    <property type="match status" value="1"/>
</dbReference>
<gene>
    <name evidence="4" type="ORF">VTL71DRAFT_5914</name>
</gene>
<keyword evidence="2" id="KW-0436">Ligase</keyword>
<reference evidence="4 5" key="1">
    <citation type="journal article" date="2024" name="Commun. Biol.">
        <title>Comparative genomic analysis of thermophilic fungi reveals convergent evolutionary adaptations and gene losses.</title>
        <authorList>
            <person name="Steindorff A.S."/>
            <person name="Aguilar-Pontes M.V."/>
            <person name="Robinson A.J."/>
            <person name="Andreopoulos B."/>
            <person name="LaButti K."/>
            <person name="Kuo A."/>
            <person name="Mondo S."/>
            <person name="Riley R."/>
            <person name="Otillar R."/>
            <person name="Haridas S."/>
            <person name="Lipzen A."/>
            <person name="Grimwood J."/>
            <person name="Schmutz J."/>
            <person name="Clum A."/>
            <person name="Reid I.D."/>
            <person name="Moisan M.C."/>
            <person name="Butler G."/>
            <person name="Nguyen T.T.M."/>
            <person name="Dewar K."/>
            <person name="Conant G."/>
            <person name="Drula E."/>
            <person name="Henrissat B."/>
            <person name="Hansel C."/>
            <person name="Singer S."/>
            <person name="Hutchinson M.I."/>
            <person name="de Vries R.P."/>
            <person name="Natvig D.O."/>
            <person name="Powell A.J."/>
            <person name="Tsang A."/>
            <person name="Grigoriev I.V."/>
        </authorList>
    </citation>
    <scope>NUCLEOTIDE SEQUENCE [LARGE SCALE GENOMIC DNA]</scope>
    <source>
        <strain evidence="4 5">CBS 494.80</strain>
    </source>
</reference>
<dbReference type="CDD" id="cd03144">
    <property type="entry name" value="GATase1_ScBLP_like"/>
    <property type="match status" value="1"/>
</dbReference>
<dbReference type="SUPFAM" id="SSF55681">
    <property type="entry name" value="Class II aaRS and biotin synthetases"/>
    <property type="match status" value="1"/>
</dbReference>
<dbReference type="Pfam" id="PF03099">
    <property type="entry name" value="BPL_LplA_LipB"/>
    <property type="match status" value="1"/>
</dbReference>
<dbReference type="PANTHER" id="PTHR12835:SF5">
    <property type="entry name" value="BIOTIN--PROTEIN LIGASE"/>
    <property type="match status" value="1"/>
</dbReference>
<keyword evidence="5" id="KW-1185">Reference proteome</keyword>
<dbReference type="NCBIfam" id="TIGR00121">
    <property type="entry name" value="birA_ligase"/>
    <property type="match status" value="1"/>
</dbReference>
<dbReference type="Proteomes" id="UP001595075">
    <property type="component" value="Unassembled WGS sequence"/>
</dbReference>
<dbReference type="InterPro" id="IPR004408">
    <property type="entry name" value="Biotin_CoA_COase_ligase"/>
</dbReference>